<keyword evidence="5" id="KW-0732">Signal</keyword>
<evidence type="ECO:0000313" key="7">
    <source>
        <dbReference type="EMBL" id="OPC65904.1"/>
    </source>
</evidence>
<dbReference type="PROSITE" id="PS51257">
    <property type="entry name" value="PROKAR_LIPOPROTEIN"/>
    <property type="match status" value="1"/>
</dbReference>
<evidence type="ECO:0000313" key="8">
    <source>
        <dbReference type="Proteomes" id="UP000190813"/>
    </source>
</evidence>
<dbReference type="InterPro" id="IPR023346">
    <property type="entry name" value="Lysozyme-like_dom_sf"/>
</dbReference>
<evidence type="ECO:0000256" key="5">
    <source>
        <dbReference type="SAM" id="SignalP"/>
    </source>
</evidence>
<dbReference type="GO" id="GO:0006032">
    <property type="term" value="P:chitin catabolic process"/>
    <property type="evidence" value="ECO:0007669"/>
    <property type="project" value="InterPro"/>
</dbReference>
<dbReference type="Proteomes" id="UP000190813">
    <property type="component" value="Unassembled WGS sequence"/>
</dbReference>
<dbReference type="PIRSF" id="PIRSF001060">
    <property type="entry name" value="Endochitinase"/>
    <property type="match status" value="1"/>
</dbReference>
<evidence type="ECO:0000259" key="6">
    <source>
        <dbReference type="PROSITE" id="PS00774"/>
    </source>
</evidence>
<evidence type="ECO:0000256" key="2">
    <source>
        <dbReference type="ARBA" id="ARBA00023157"/>
    </source>
</evidence>
<dbReference type="GO" id="GO:0004568">
    <property type="term" value="F:chitinase activity"/>
    <property type="evidence" value="ECO:0007669"/>
    <property type="project" value="InterPro"/>
</dbReference>
<dbReference type="GO" id="GO:0016998">
    <property type="term" value="P:cell wall macromolecule catabolic process"/>
    <property type="evidence" value="ECO:0007669"/>
    <property type="project" value="InterPro"/>
</dbReference>
<comment type="caution">
    <text evidence="7">The sequence shown here is derived from an EMBL/GenBank/DDBJ whole genome shotgun (WGS) entry which is preliminary data.</text>
</comment>
<gene>
    <name evidence="7" type="ORF">BAZ10_01320</name>
</gene>
<dbReference type="Pfam" id="PF00182">
    <property type="entry name" value="Glyco_hydro_19"/>
    <property type="match status" value="1"/>
</dbReference>
<evidence type="ECO:0000256" key="4">
    <source>
        <dbReference type="PIRSR" id="PIRSR001060-2"/>
    </source>
</evidence>
<evidence type="ECO:0000256" key="3">
    <source>
        <dbReference type="PIRSR" id="PIRSR001060-1"/>
    </source>
</evidence>
<accession>A0A1T3MMV7</accession>
<feature type="chain" id="PRO_5010576794" evidence="5">
    <location>
        <begin position="22"/>
        <end position="293"/>
    </location>
</feature>
<proteinExistence type="predicted"/>
<dbReference type="GO" id="GO:0050832">
    <property type="term" value="P:defense response to fungus"/>
    <property type="evidence" value="ECO:0007669"/>
    <property type="project" value="UniProtKB-ARBA"/>
</dbReference>
<dbReference type="RefSeq" id="WP_078771501.1">
    <property type="nucleotide sequence ID" value="NZ_CBCSBR010000006.1"/>
</dbReference>
<reference evidence="7 8" key="1">
    <citation type="submission" date="2016-06" db="EMBL/GenBank/DDBJ databases">
        <title>Revisiting the taxonomy of the Elizabethkingia Genus based on Whole-Genome Sequencing, Optical Mapping, and MALDI-TOF.</title>
        <authorList>
            <person name="Nicholson A.C."/>
        </authorList>
    </citation>
    <scope>NUCLEOTIDE SEQUENCE [LARGE SCALE GENOMIC DNA]</scope>
    <source>
        <strain evidence="7 8">G4070</strain>
    </source>
</reference>
<dbReference type="SUPFAM" id="SSF53955">
    <property type="entry name" value="Lysozyme-like"/>
    <property type="match status" value="1"/>
</dbReference>
<keyword evidence="1" id="KW-0611">Plant defense</keyword>
<feature type="disulfide bond" evidence="4">
    <location>
        <begin position="252"/>
        <end position="285"/>
    </location>
</feature>
<dbReference type="CDD" id="cd00325">
    <property type="entry name" value="chitinase_GH19"/>
    <property type="match status" value="1"/>
</dbReference>
<sequence length="293" mass="32895">MKLSFITSISLVFLLSGQSCAQKTQSKNIQHIVDNNSSQRIALLIDAKTWNKLFPNRNNIQGKDSKHQDFYSYQAFIKAATHFPTFLNEGSAENQKRELAAFLANIAQETSGGWNDAPGGYFAWGLYFIEENNKGNGNNYTDPSKTAYPPTDGQAYYGRGPKQLSWNYNYGQFSEAWFGDKNVLLKNPGLLAQDNVLSFASAIWFWMTAQAPKPSCHDVMTGKWKPTEKDIESGRVSGFGTTVNIINGGIECGQGKTLPKTQYRYEYYQYFCKYFGVKPGENITCSNQKPFGT</sequence>
<keyword evidence="8" id="KW-1185">Reference proteome</keyword>
<dbReference type="AlphaFoldDB" id="A0A1T3MMV7"/>
<dbReference type="Gene3D" id="3.30.20.10">
    <property type="entry name" value="Endochitinase, domain 2"/>
    <property type="match status" value="1"/>
</dbReference>
<feature type="active site" description="Proton donor" evidence="3">
    <location>
        <position position="109"/>
    </location>
</feature>
<dbReference type="EMBL" id="MAHX01000013">
    <property type="protein sequence ID" value="OPC65904.1"/>
    <property type="molecule type" value="Genomic_DNA"/>
</dbReference>
<feature type="signal peptide" evidence="5">
    <location>
        <begin position="1"/>
        <end position="21"/>
    </location>
</feature>
<evidence type="ECO:0000256" key="1">
    <source>
        <dbReference type="ARBA" id="ARBA00022821"/>
    </source>
</evidence>
<organism evidence="7 8">
    <name type="scientific">Elizabethkingia occulta</name>
    <dbReference type="NCBI Taxonomy" id="1867263"/>
    <lineage>
        <taxon>Bacteria</taxon>
        <taxon>Pseudomonadati</taxon>
        <taxon>Bacteroidota</taxon>
        <taxon>Flavobacteriia</taxon>
        <taxon>Flavobacteriales</taxon>
        <taxon>Weeksellaceae</taxon>
        <taxon>Elizabethkingia</taxon>
    </lineage>
</organism>
<dbReference type="PANTHER" id="PTHR22595">
    <property type="entry name" value="CHITINASE-RELATED"/>
    <property type="match status" value="1"/>
</dbReference>
<dbReference type="InterPro" id="IPR016283">
    <property type="entry name" value="Glyco_hydro_19"/>
</dbReference>
<feature type="domain" description="Glycoside hydrolase family 19 catalytic" evidence="6">
    <location>
        <begin position="197"/>
        <end position="207"/>
    </location>
</feature>
<dbReference type="InterPro" id="IPR000726">
    <property type="entry name" value="Glyco_hydro_19_cat"/>
</dbReference>
<dbReference type="PROSITE" id="PS00774">
    <property type="entry name" value="CHITINASE_19_2"/>
    <property type="match status" value="1"/>
</dbReference>
<dbReference type="PANTHER" id="PTHR22595:SF79">
    <property type="entry name" value="CHITINASE 12"/>
    <property type="match status" value="1"/>
</dbReference>
<keyword evidence="2 4" id="KW-1015">Disulfide bond</keyword>
<name>A0A1T3MMV7_9FLAO</name>
<dbReference type="GO" id="GO:0005975">
    <property type="term" value="P:carbohydrate metabolic process"/>
    <property type="evidence" value="ECO:0007669"/>
    <property type="project" value="InterPro"/>
</dbReference>
<protein>
    <submittedName>
        <fullName evidence="7">Chitinase</fullName>
    </submittedName>
</protein>
<dbReference type="Gene3D" id="1.10.530.10">
    <property type="match status" value="1"/>
</dbReference>